<sequence>MTITMPREHQTADSSHTHLMNRPRWSIPTYVVKQAHENAAKITREGLHEAVRRVIGDVRSKDHGSREEPERGRVGGMREEEEGGGDVRGEGEVREGDDVPPAQMDVESRTQSGGVELSLDTGDQPLVITDDEALSDAESLTQTGLVEHSLTTREQPVVMPDDEDLPDADLPVQSPTLTPPPQVSELRKESQRPRPEDRRSKKMMARAQQVKEGITVNQAMRKVKEKKSRTLSIPAESSRAGAVREAATNTTTTSTPSTAIMPNLPMAEVSTDRYPVRPLPKWYTSINETGFEMKQLGRKKPQDLTALESLKGYITQCQSERGPSALHKLHEALRNEVHKAEIKLSVTKFILKKARILSPDTGLPAIFRKDANFPPDLKADSFQLYNRWYNQDFDQDILRGIITKADKDRNNDSLDPKYRAQHPASAKYYGQGNLVLGQWWPTQLCTMRDGAHGAAQGGKTSLIHSPTHRH</sequence>
<gene>
    <name evidence="2" type="ORF">T440DRAFT_471434</name>
</gene>
<dbReference type="Proteomes" id="UP000799423">
    <property type="component" value="Unassembled WGS sequence"/>
</dbReference>
<feature type="region of interest" description="Disordered" evidence="1">
    <location>
        <begin position="141"/>
        <end position="261"/>
    </location>
</feature>
<proteinExistence type="predicted"/>
<feature type="compositionally biased region" description="Basic and acidic residues" evidence="1">
    <location>
        <begin position="85"/>
        <end position="97"/>
    </location>
</feature>
<evidence type="ECO:0000256" key="1">
    <source>
        <dbReference type="SAM" id="MobiDB-lite"/>
    </source>
</evidence>
<reference evidence="2" key="1">
    <citation type="submission" date="2020-01" db="EMBL/GenBank/DDBJ databases">
        <authorList>
            <consortium name="DOE Joint Genome Institute"/>
            <person name="Haridas S."/>
            <person name="Albert R."/>
            <person name="Binder M."/>
            <person name="Bloem J."/>
            <person name="Labutti K."/>
            <person name="Salamov A."/>
            <person name="Andreopoulos B."/>
            <person name="Baker S.E."/>
            <person name="Barry K."/>
            <person name="Bills G."/>
            <person name="Bluhm B.H."/>
            <person name="Cannon C."/>
            <person name="Castanera R."/>
            <person name="Culley D.E."/>
            <person name="Daum C."/>
            <person name="Ezra D."/>
            <person name="Gonzalez J.B."/>
            <person name="Henrissat B."/>
            <person name="Kuo A."/>
            <person name="Liang C."/>
            <person name="Lipzen A."/>
            <person name="Lutzoni F."/>
            <person name="Magnuson J."/>
            <person name="Mondo S."/>
            <person name="Nolan M."/>
            <person name="Ohm R."/>
            <person name="Pangilinan J."/>
            <person name="Park H.-J."/>
            <person name="Ramirez L."/>
            <person name="Alfaro M."/>
            <person name="Sun H."/>
            <person name="Tritt A."/>
            <person name="Yoshinaga Y."/>
            <person name="Zwiers L.-H."/>
            <person name="Turgeon B.G."/>
            <person name="Goodwin S.B."/>
            <person name="Spatafora J.W."/>
            <person name="Crous P.W."/>
            <person name="Grigoriev I.V."/>
        </authorList>
    </citation>
    <scope>NUCLEOTIDE SEQUENCE</scope>
    <source>
        <strain evidence="2">IPT5</strain>
    </source>
</reference>
<feature type="region of interest" description="Disordered" evidence="1">
    <location>
        <begin position="450"/>
        <end position="470"/>
    </location>
</feature>
<dbReference type="AlphaFoldDB" id="A0A6A7AUE3"/>
<protein>
    <submittedName>
        <fullName evidence="2">Uncharacterized protein</fullName>
    </submittedName>
</protein>
<dbReference type="EMBL" id="MU006330">
    <property type="protein sequence ID" value="KAF2846911.1"/>
    <property type="molecule type" value="Genomic_DNA"/>
</dbReference>
<keyword evidence="3" id="KW-1185">Reference proteome</keyword>
<evidence type="ECO:0000313" key="2">
    <source>
        <dbReference type="EMBL" id="KAF2846911.1"/>
    </source>
</evidence>
<feature type="compositionally biased region" description="Basic and acidic residues" evidence="1">
    <location>
        <begin position="185"/>
        <end position="199"/>
    </location>
</feature>
<dbReference type="OrthoDB" id="2270193at2759"/>
<evidence type="ECO:0000313" key="3">
    <source>
        <dbReference type="Proteomes" id="UP000799423"/>
    </source>
</evidence>
<feature type="compositionally biased region" description="Low complexity" evidence="1">
    <location>
        <begin position="246"/>
        <end position="259"/>
    </location>
</feature>
<feature type="compositionally biased region" description="Basic and acidic residues" evidence="1">
    <location>
        <begin position="1"/>
        <end position="11"/>
    </location>
</feature>
<organism evidence="2 3">
    <name type="scientific">Plenodomus tracheiphilus IPT5</name>
    <dbReference type="NCBI Taxonomy" id="1408161"/>
    <lineage>
        <taxon>Eukaryota</taxon>
        <taxon>Fungi</taxon>
        <taxon>Dikarya</taxon>
        <taxon>Ascomycota</taxon>
        <taxon>Pezizomycotina</taxon>
        <taxon>Dothideomycetes</taxon>
        <taxon>Pleosporomycetidae</taxon>
        <taxon>Pleosporales</taxon>
        <taxon>Pleosporineae</taxon>
        <taxon>Leptosphaeriaceae</taxon>
        <taxon>Plenodomus</taxon>
    </lineage>
</organism>
<name>A0A6A7AUE3_9PLEO</name>
<feature type="compositionally biased region" description="Basic and acidic residues" evidence="1">
    <location>
        <begin position="54"/>
        <end position="78"/>
    </location>
</feature>
<feature type="region of interest" description="Disordered" evidence="1">
    <location>
        <begin position="54"/>
        <end position="124"/>
    </location>
</feature>
<feature type="region of interest" description="Disordered" evidence="1">
    <location>
        <begin position="1"/>
        <end position="20"/>
    </location>
</feature>
<accession>A0A6A7AUE3</accession>